<name>A0A089LAV6_PAEBO</name>
<accession>A0A089LAV6</accession>
<dbReference type="HOGENOM" id="CLU_2918257_0_0_9"/>
<evidence type="ECO:0000313" key="2">
    <source>
        <dbReference type="Proteomes" id="UP000029518"/>
    </source>
</evidence>
<organism evidence="1 2">
    <name type="scientific">Paenibacillus borealis</name>
    <dbReference type="NCBI Taxonomy" id="160799"/>
    <lineage>
        <taxon>Bacteria</taxon>
        <taxon>Bacillati</taxon>
        <taxon>Bacillota</taxon>
        <taxon>Bacilli</taxon>
        <taxon>Bacillales</taxon>
        <taxon>Paenibacillaceae</taxon>
        <taxon>Paenibacillus</taxon>
    </lineage>
</organism>
<dbReference type="OrthoDB" id="2672694at2"/>
<reference evidence="1" key="1">
    <citation type="submission" date="2014-08" db="EMBL/GenBank/DDBJ databases">
        <title>Comparative genomics of the Paenibacillus odorifer group.</title>
        <authorList>
            <person name="den Bakker H.C."/>
            <person name="Tsai Y.-C.Y.-C."/>
            <person name="Martin N."/>
            <person name="Korlach J."/>
            <person name="Wiedmann M."/>
        </authorList>
    </citation>
    <scope>NUCLEOTIDE SEQUENCE [LARGE SCALE GENOMIC DNA]</scope>
    <source>
        <strain evidence="1">DSM 13188</strain>
    </source>
</reference>
<protein>
    <submittedName>
        <fullName evidence="1">Uncharacterized protein</fullName>
    </submittedName>
</protein>
<dbReference type="RefSeq" id="WP_042211483.1">
    <property type="nucleotide sequence ID" value="NZ_CP009285.1"/>
</dbReference>
<dbReference type="Proteomes" id="UP000029518">
    <property type="component" value="Chromosome"/>
</dbReference>
<dbReference type="AlphaFoldDB" id="A0A089LAV6"/>
<proteinExistence type="predicted"/>
<evidence type="ECO:0000313" key="1">
    <source>
        <dbReference type="EMBL" id="AIQ57240.1"/>
    </source>
</evidence>
<gene>
    <name evidence="1" type="ORF">PBOR_10080</name>
</gene>
<dbReference type="KEGG" id="pbd:PBOR_10080"/>
<keyword evidence="2" id="KW-1185">Reference proteome</keyword>
<sequence>MKYNNLPAKPPKEGEMLPFVQQFRIMAVLMSRMLYLVQEFESDSGHGIWDLRRRQWTYRRE</sequence>
<dbReference type="EMBL" id="CP009285">
    <property type="protein sequence ID" value="AIQ57240.1"/>
    <property type="molecule type" value="Genomic_DNA"/>
</dbReference>